<evidence type="ECO:0000256" key="7">
    <source>
        <dbReference type="ARBA" id="ARBA00023163"/>
    </source>
</evidence>
<proteinExistence type="predicted"/>
<evidence type="ECO:0000256" key="4">
    <source>
        <dbReference type="ARBA" id="ARBA00023012"/>
    </source>
</evidence>
<evidence type="ECO:0000259" key="10">
    <source>
        <dbReference type="PROSITE" id="PS50110"/>
    </source>
</evidence>
<dbReference type="Proteomes" id="UP000632498">
    <property type="component" value="Unassembled WGS sequence"/>
</dbReference>
<sequence>MRILLIEDDILLGQGIVTGLSQGGFALDWVQDGEDAETVIRGTTYDAVVLDLGLPKVDGLTLLRHMRKSDNSMPVLILTARDAIEDRVAGLDAGADDYLIKPFDLAELQARLRALVRRANGISDSTLYHNRVALMISSRTVTLDDKPVTLSDREFVTLQELMLNTGRVLSKNQLEEKLYGWGEEIESNTIEVYIHHIRRKLYPELIKTIRGVGYMIPKEDP</sequence>
<dbReference type="CDD" id="cd00383">
    <property type="entry name" value="trans_reg_C"/>
    <property type="match status" value="1"/>
</dbReference>
<reference evidence="12" key="1">
    <citation type="journal article" date="2014" name="Int. J. Syst. Evol. Microbiol.">
        <title>Complete genome sequence of Corynebacterium casei LMG S-19264T (=DSM 44701T), isolated from a smear-ripened cheese.</title>
        <authorList>
            <consortium name="US DOE Joint Genome Institute (JGI-PGF)"/>
            <person name="Walter F."/>
            <person name="Albersmeier A."/>
            <person name="Kalinowski J."/>
            <person name="Ruckert C."/>
        </authorList>
    </citation>
    <scope>NUCLEOTIDE SEQUENCE</scope>
    <source>
        <strain evidence="12">CGMCC 1.15254</strain>
    </source>
</reference>
<dbReference type="AlphaFoldDB" id="A0A917C6F3"/>
<evidence type="ECO:0000313" key="13">
    <source>
        <dbReference type="Proteomes" id="UP000632498"/>
    </source>
</evidence>
<dbReference type="Gene3D" id="3.40.50.2300">
    <property type="match status" value="1"/>
</dbReference>
<comment type="caution">
    <text evidence="12">The sequence shown here is derived from an EMBL/GenBank/DDBJ whole genome shotgun (WGS) entry which is preliminary data.</text>
</comment>
<evidence type="ECO:0000256" key="3">
    <source>
        <dbReference type="ARBA" id="ARBA00022553"/>
    </source>
</evidence>
<dbReference type="Pfam" id="PF00486">
    <property type="entry name" value="Trans_reg_C"/>
    <property type="match status" value="1"/>
</dbReference>
<dbReference type="GO" id="GO:0005829">
    <property type="term" value="C:cytosol"/>
    <property type="evidence" value="ECO:0007669"/>
    <property type="project" value="TreeGrafter"/>
</dbReference>
<keyword evidence="5" id="KW-0805">Transcription regulation</keyword>
<dbReference type="InterPro" id="IPR011006">
    <property type="entry name" value="CheY-like_superfamily"/>
</dbReference>
<organism evidence="12 13">
    <name type="scientific">Terasakiella brassicae</name>
    <dbReference type="NCBI Taxonomy" id="1634917"/>
    <lineage>
        <taxon>Bacteria</taxon>
        <taxon>Pseudomonadati</taxon>
        <taxon>Pseudomonadota</taxon>
        <taxon>Alphaproteobacteria</taxon>
        <taxon>Rhodospirillales</taxon>
        <taxon>Terasakiellaceae</taxon>
        <taxon>Terasakiella</taxon>
    </lineage>
</organism>
<feature type="domain" description="Response regulatory" evidence="10">
    <location>
        <begin position="2"/>
        <end position="116"/>
    </location>
</feature>
<feature type="domain" description="OmpR/PhoB-type" evidence="11">
    <location>
        <begin position="124"/>
        <end position="218"/>
    </location>
</feature>
<evidence type="ECO:0000256" key="8">
    <source>
        <dbReference type="PROSITE-ProRule" id="PRU00169"/>
    </source>
</evidence>
<dbReference type="SMART" id="SM00448">
    <property type="entry name" value="REC"/>
    <property type="match status" value="1"/>
</dbReference>
<gene>
    <name evidence="12" type="ORF">GCM10011332_30550</name>
</gene>
<dbReference type="SMART" id="SM00862">
    <property type="entry name" value="Trans_reg_C"/>
    <property type="match status" value="1"/>
</dbReference>
<dbReference type="GO" id="GO:0006355">
    <property type="term" value="P:regulation of DNA-templated transcription"/>
    <property type="evidence" value="ECO:0007669"/>
    <property type="project" value="InterPro"/>
</dbReference>
<keyword evidence="3 8" id="KW-0597">Phosphoprotein</keyword>
<keyword evidence="7" id="KW-0804">Transcription</keyword>
<dbReference type="GO" id="GO:0000976">
    <property type="term" value="F:transcription cis-regulatory region binding"/>
    <property type="evidence" value="ECO:0007669"/>
    <property type="project" value="TreeGrafter"/>
</dbReference>
<evidence type="ECO:0000256" key="2">
    <source>
        <dbReference type="ARBA" id="ARBA00022490"/>
    </source>
</evidence>
<evidence type="ECO:0000256" key="5">
    <source>
        <dbReference type="ARBA" id="ARBA00023015"/>
    </source>
</evidence>
<dbReference type="InterPro" id="IPR001867">
    <property type="entry name" value="OmpR/PhoB-type_DNA-bd"/>
</dbReference>
<name>A0A917C6F3_9PROT</name>
<dbReference type="PANTHER" id="PTHR48111">
    <property type="entry name" value="REGULATOR OF RPOS"/>
    <property type="match status" value="1"/>
</dbReference>
<keyword evidence="2" id="KW-0963">Cytoplasm</keyword>
<evidence type="ECO:0000256" key="9">
    <source>
        <dbReference type="PROSITE-ProRule" id="PRU01091"/>
    </source>
</evidence>
<dbReference type="RefSeq" id="WP_188666822.1">
    <property type="nucleotide sequence ID" value="NZ_BMHV01000032.1"/>
</dbReference>
<keyword evidence="4" id="KW-0902">Two-component regulatory system</keyword>
<dbReference type="EMBL" id="BMHV01000032">
    <property type="protein sequence ID" value="GGF74342.1"/>
    <property type="molecule type" value="Genomic_DNA"/>
</dbReference>
<dbReference type="Gene3D" id="1.10.10.10">
    <property type="entry name" value="Winged helix-like DNA-binding domain superfamily/Winged helix DNA-binding domain"/>
    <property type="match status" value="1"/>
</dbReference>
<dbReference type="InterPro" id="IPR036388">
    <property type="entry name" value="WH-like_DNA-bd_sf"/>
</dbReference>
<keyword evidence="6 9" id="KW-0238">DNA-binding</keyword>
<accession>A0A917C6F3</accession>
<dbReference type="InterPro" id="IPR001789">
    <property type="entry name" value="Sig_transdc_resp-reg_receiver"/>
</dbReference>
<evidence type="ECO:0000256" key="6">
    <source>
        <dbReference type="ARBA" id="ARBA00023125"/>
    </source>
</evidence>
<dbReference type="FunFam" id="3.40.50.2300:FF:000002">
    <property type="entry name" value="DNA-binding response regulator PhoP"/>
    <property type="match status" value="1"/>
</dbReference>
<dbReference type="InterPro" id="IPR039420">
    <property type="entry name" value="WalR-like"/>
</dbReference>
<dbReference type="SUPFAM" id="SSF52172">
    <property type="entry name" value="CheY-like"/>
    <property type="match status" value="1"/>
</dbReference>
<dbReference type="PROSITE" id="PS51755">
    <property type="entry name" value="OMPR_PHOB"/>
    <property type="match status" value="1"/>
</dbReference>
<dbReference type="CDD" id="cd17624">
    <property type="entry name" value="REC_OmpR_PmrA-like"/>
    <property type="match status" value="1"/>
</dbReference>
<keyword evidence="13" id="KW-1185">Reference proteome</keyword>
<reference evidence="12" key="2">
    <citation type="submission" date="2020-09" db="EMBL/GenBank/DDBJ databases">
        <authorList>
            <person name="Sun Q."/>
            <person name="Zhou Y."/>
        </authorList>
    </citation>
    <scope>NUCLEOTIDE SEQUENCE</scope>
    <source>
        <strain evidence="12">CGMCC 1.15254</strain>
    </source>
</reference>
<dbReference type="PROSITE" id="PS50110">
    <property type="entry name" value="RESPONSE_REGULATORY"/>
    <property type="match status" value="1"/>
</dbReference>
<dbReference type="Pfam" id="PF00072">
    <property type="entry name" value="Response_reg"/>
    <property type="match status" value="1"/>
</dbReference>
<evidence type="ECO:0000256" key="1">
    <source>
        <dbReference type="ARBA" id="ARBA00004496"/>
    </source>
</evidence>
<comment type="subcellular location">
    <subcellularLocation>
        <location evidence="1">Cytoplasm</location>
    </subcellularLocation>
</comment>
<protein>
    <submittedName>
        <fullName evidence="12">DNA-binding response regulator</fullName>
    </submittedName>
</protein>
<feature type="DNA-binding region" description="OmpR/PhoB-type" evidence="9">
    <location>
        <begin position="124"/>
        <end position="218"/>
    </location>
</feature>
<dbReference type="PANTHER" id="PTHR48111:SF35">
    <property type="entry name" value="TRANSCRIPTIONAL REGULATORY PROTEIN QSEB"/>
    <property type="match status" value="1"/>
</dbReference>
<evidence type="ECO:0000259" key="11">
    <source>
        <dbReference type="PROSITE" id="PS51755"/>
    </source>
</evidence>
<dbReference type="GO" id="GO:0032993">
    <property type="term" value="C:protein-DNA complex"/>
    <property type="evidence" value="ECO:0007669"/>
    <property type="project" value="TreeGrafter"/>
</dbReference>
<evidence type="ECO:0000313" key="12">
    <source>
        <dbReference type="EMBL" id="GGF74342.1"/>
    </source>
</evidence>
<dbReference type="Gene3D" id="6.10.250.690">
    <property type="match status" value="1"/>
</dbReference>
<feature type="modified residue" description="4-aspartylphosphate" evidence="8">
    <location>
        <position position="51"/>
    </location>
</feature>
<dbReference type="GO" id="GO:0000156">
    <property type="term" value="F:phosphorelay response regulator activity"/>
    <property type="evidence" value="ECO:0007669"/>
    <property type="project" value="TreeGrafter"/>
</dbReference>